<keyword evidence="1" id="KW-0812">Transmembrane</keyword>
<dbReference type="InterPro" id="IPR045679">
    <property type="entry name" value="DUF6199"/>
</dbReference>
<keyword evidence="1" id="KW-1133">Transmembrane helix</keyword>
<sequence length="96" mass="10262">MTAVYIILAIFTLAFGILSIIAPEAMWKIEHCLDVRGGEPTKYYLIMQRIFGVFTVIVCIAAIGVLLFGGDDGQIDPADLGNSNTTACTGDGCQSM</sequence>
<reference evidence="3 4" key="1">
    <citation type="journal article" date="2021" name="Environ. Microbiol.">
        <title>Genetic insights into the dark matter of the mammalian gut microbiota through targeted genome reconstruction.</title>
        <authorList>
            <person name="Lugli G.A."/>
            <person name="Alessandri G."/>
            <person name="Milani C."/>
            <person name="Viappiani A."/>
            <person name="Fontana F."/>
            <person name="Tarracchini C."/>
            <person name="Mancabelli L."/>
            <person name="Argentini C."/>
            <person name="Ruiz L."/>
            <person name="Margolles A."/>
            <person name="van Sinderen D."/>
            <person name="Turroni F."/>
            <person name="Ventura M."/>
        </authorList>
    </citation>
    <scope>NUCLEOTIDE SEQUENCE [LARGE SCALE GENOMIC DNA]</scope>
    <source>
        <strain evidence="3 4">MA1</strain>
    </source>
</reference>
<feature type="transmembrane region" description="Helical" evidence="1">
    <location>
        <begin position="6"/>
        <end position="29"/>
    </location>
</feature>
<comment type="caution">
    <text evidence="3">The sequence shown here is derived from an EMBL/GenBank/DDBJ whole genome shotgun (WGS) entry which is preliminary data.</text>
</comment>
<dbReference type="Proteomes" id="UP000710815">
    <property type="component" value="Unassembled WGS sequence"/>
</dbReference>
<feature type="transmembrane region" description="Helical" evidence="1">
    <location>
        <begin position="50"/>
        <end position="70"/>
    </location>
</feature>
<accession>A0ABS9VS89</accession>
<keyword evidence="1" id="KW-0472">Membrane</keyword>
<gene>
    <name evidence="3" type="ORF">JS533_001480</name>
</gene>
<organism evidence="3 4">
    <name type="scientific">Bifidobacterium amazonense</name>
    <dbReference type="NCBI Taxonomy" id="2809027"/>
    <lineage>
        <taxon>Bacteria</taxon>
        <taxon>Bacillati</taxon>
        <taxon>Actinomycetota</taxon>
        <taxon>Actinomycetes</taxon>
        <taxon>Bifidobacteriales</taxon>
        <taxon>Bifidobacteriaceae</taxon>
        <taxon>Bifidobacterium</taxon>
    </lineage>
</organism>
<evidence type="ECO:0000313" key="4">
    <source>
        <dbReference type="Proteomes" id="UP000710815"/>
    </source>
</evidence>
<name>A0ABS9VS89_9BIFI</name>
<reference evidence="3 4" key="2">
    <citation type="journal article" date="2021" name="Syst. Appl. Microbiol.">
        <title>Phylogenetic classification of ten novel species belonging to the genus Bifidobacterium comprising B. phasiani sp. nov., B. pongonis sp. nov., B. saguinibicoloris sp. nov., B. colobi sp. nov., B. simiiventris sp. nov., B. santillanense sp. nov., B. miconis sp. nov., B. amazonense sp. nov., B. pluvialisilvae sp. nov., and B. miconisargentati sp. nov.</title>
        <authorList>
            <person name="Lugli G.A."/>
            <person name="Calvete-Torre I."/>
            <person name="Alessandri G."/>
            <person name="Milani C."/>
            <person name="Turroni F."/>
            <person name="Laiolo P."/>
            <person name="Ossiprandi M.C."/>
            <person name="Margolles A."/>
            <person name="Ruiz L."/>
            <person name="Ventura M."/>
        </authorList>
    </citation>
    <scope>NUCLEOTIDE SEQUENCE [LARGE SCALE GENOMIC DNA]</scope>
    <source>
        <strain evidence="3 4">MA1</strain>
    </source>
</reference>
<protein>
    <recommendedName>
        <fullName evidence="2">DUF6199 domain-containing protein</fullName>
    </recommendedName>
</protein>
<evidence type="ECO:0000313" key="3">
    <source>
        <dbReference type="EMBL" id="MCH9274960.1"/>
    </source>
</evidence>
<dbReference type="RefSeq" id="WP_241512789.1">
    <property type="nucleotide sequence ID" value="NZ_JAFEJT020000003.1"/>
</dbReference>
<keyword evidence="4" id="KW-1185">Reference proteome</keyword>
<proteinExistence type="predicted"/>
<dbReference type="EMBL" id="JAFEJT020000003">
    <property type="protein sequence ID" value="MCH9274960.1"/>
    <property type="molecule type" value="Genomic_DNA"/>
</dbReference>
<feature type="domain" description="DUF6199" evidence="2">
    <location>
        <begin position="8"/>
        <end position="63"/>
    </location>
</feature>
<evidence type="ECO:0000259" key="2">
    <source>
        <dbReference type="Pfam" id="PF19701"/>
    </source>
</evidence>
<dbReference type="Pfam" id="PF19701">
    <property type="entry name" value="DUF6199"/>
    <property type="match status" value="1"/>
</dbReference>
<evidence type="ECO:0000256" key="1">
    <source>
        <dbReference type="SAM" id="Phobius"/>
    </source>
</evidence>